<name>A0ABW4ZKL6_9SPHI</name>
<feature type="domain" description="DUF3805" evidence="1">
    <location>
        <begin position="7"/>
        <end position="124"/>
    </location>
</feature>
<gene>
    <name evidence="2" type="ORF">ACFSJU_08695</name>
</gene>
<evidence type="ECO:0000313" key="3">
    <source>
        <dbReference type="Proteomes" id="UP001597387"/>
    </source>
</evidence>
<evidence type="ECO:0000259" key="1">
    <source>
        <dbReference type="Pfam" id="PF12712"/>
    </source>
</evidence>
<dbReference type="EMBL" id="JBHUHZ010000001">
    <property type="protein sequence ID" value="MFD2162470.1"/>
    <property type="molecule type" value="Genomic_DNA"/>
</dbReference>
<proteinExistence type="predicted"/>
<keyword evidence="3" id="KW-1185">Reference proteome</keyword>
<organism evidence="2 3">
    <name type="scientific">Paradesertivirga mongoliensis</name>
    <dbReference type="NCBI Taxonomy" id="2100740"/>
    <lineage>
        <taxon>Bacteria</taxon>
        <taxon>Pseudomonadati</taxon>
        <taxon>Bacteroidota</taxon>
        <taxon>Sphingobacteriia</taxon>
        <taxon>Sphingobacteriales</taxon>
        <taxon>Sphingobacteriaceae</taxon>
        <taxon>Paradesertivirga</taxon>
    </lineage>
</organism>
<dbReference type="InterPro" id="IPR024315">
    <property type="entry name" value="DUF3805"/>
</dbReference>
<dbReference type="Gene3D" id="3.40.1000.10">
    <property type="entry name" value="Mog1/PsbP, alpha/beta/alpha sandwich"/>
    <property type="match status" value="1"/>
</dbReference>
<dbReference type="RefSeq" id="WP_255903548.1">
    <property type="nucleotide sequence ID" value="NZ_JAFMZO010000003.1"/>
</dbReference>
<reference evidence="3" key="1">
    <citation type="journal article" date="2019" name="Int. J. Syst. Evol. Microbiol.">
        <title>The Global Catalogue of Microorganisms (GCM) 10K type strain sequencing project: providing services to taxonomists for standard genome sequencing and annotation.</title>
        <authorList>
            <consortium name="The Broad Institute Genomics Platform"/>
            <consortium name="The Broad Institute Genome Sequencing Center for Infectious Disease"/>
            <person name="Wu L."/>
            <person name="Ma J."/>
        </authorList>
    </citation>
    <scope>NUCLEOTIDE SEQUENCE [LARGE SCALE GENOMIC DNA]</scope>
    <source>
        <strain evidence="3">KCTC 42217</strain>
    </source>
</reference>
<evidence type="ECO:0000313" key="2">
    <source>
        <dbReference type="EMBL" id="MFD2162470.1"/>
    </source>
</evidence>
<dbReference type="Proteomes" id="UP001597387">
    <property type="component" value="Unassembled WGS sequence"/>
</dbReference>
<sequence length="144" mass="16981">MTDYKLFTTPSEEYSWTLPSNWEQYEEEGSYAFFNTTSWTGNLRITPMVLQEKPGSQKNNASRYIEDEIRENEQAIKMDLGEYECAFYKSGTRDDDCIIYYWITGKENTLFTCTFTIDKEQELSKENEVELNVIRQVVASIRIK</sequence>
<accession>A0ABW4ZKL6</accession>
<comment type="caution">
    <text evidence="2">The sequence shown here is derived from an EMBL/GenBank/DDBJ whole genome shotgun (WGS) entry which is preliminary data.</text>
</comment>
<protein>
    <submittedName>
        <fullName evidence="2">DUF3805 domain-containing protein</fullName>
    </submittedName>
</protein>
<dbReference type="Pfam" id="PF12712">
    <property type="entry name" value="DUF3805"/>
    <property type="match status" value="1"/>
</dbReference>